<accession>A0A1F6AM43</accession>
<dbReference type="GO" id="GO:0052855">
    <property type="term" value="F:ADP-dependent NAD(P)H-hydrate dehydratase activity"/>
    <property type="evidence" value="ECO:0007669"/>
    <property type="project" value="UniProtKB-UniRule"/>
</dbReference>
<evidence type="ECO:0000313" key="8">
    <source>
        <dbReference type="EMBL" id="OGG25769.1"/>
    </source>
</evidence>
<dbReference type="EMBL" id="MFJR01000015">
    <property type="protein sequence ID" value="OGG25769.1"/>
    <property type="molecule type" value="Genomic_DNA"/>
</dbReference>
<dbReference type="SUPFAM" id="SSF53613">
    <property type="entry name" value="Ribokinase-like"/>
    <property type="match status" value="2"/>
</dbReference>
<dbReference type="AlphaFoldDB" id="A0A1F6AM43"/>
<comment type="cofactor">
    <cofactor evidence="6">
        <name>Mg(2+)</name>
        <dbReference type="ChEBI" id="CHEBI:18420"/>
    </cofactor>
</comment>
<evidence type="ECO:0000313" key="9">
    <source>
        <dbReference type="Proteomes" id="UP000176609"/>
    </source>
</evidence>
<evidence type="ECO:0000256" key="4">
    <source>
        <dbReference type="ARBA" id="ARBA00023027"/>
    </source>
</evidence>
<feature type="binding site" evidence="6">
    <location>
        <position position="97"/>
    </location>
    <ligand>
        <name>(6S)-NADPHX</name>
        <dbReference type="ChEBI" id="CHEBI:64076"/>
    </ligand>
</feature>
<dbReference type="PANTHER" id="PTHR12592:SF0">
    <property type="entry name" value="ATP-DEPENDENT (S)-NAD(P)H-HYDRATE DEHYDRATASE"/>
    <property type="match status" value="1"/>
</dbReference>
<comment type="caution">
    <text evidence="8">The sequence shown here is derived from an EMBL/GenBank/DDBJ whole genome shotgun (WGS) entry which is preliminary data.</text>
</comment>
<dbReference type="HAMAP" id="MF_01965">
    <property type="entry name" value="NADHX_dehydratase"/>
    <property type="match status" value="1"/>
</dbReference>
<keyword evidence="3 6" id="KW-0521">NADP</keyword>
<organism evidence="8 9">
    <name type="scientific">Candidatus Gottesmanbacteria bacterium RIFCSPLOWO2_01_FULL_39_12b</name>
    <dbReference type="NCBI Taxonomy" id="1798388"/>
    <lineage>
        <taxon>Bacteria</taxon>
        <taxon>Candidatus Gottesmaniibacteriota</taxon>
    </lineage>
</organism>
<keyword evidence="1 6" id="KW-0547">Nucleotide-binding</keyword>
<feature type="binding site" evidence="6">
    <location>
        <position position="177"/>
    </location>
    <ligand>
        <name>(6S)-NADPHX</name>
        <dbReference type="ChEBI" id="CHEBI:64076"/>
    </ligand>
</feature>
<dbReference type="InterPro" id="IPR029056">
    <property type="entry name" value="Ribokinase-like"/>
</dbReference>
<comment type="catalytic activity">
    <reaction evidence="6">
        <text>(6S)-NADPHX + ADP = AMP + phosphate + NADPH + H(+)</text>
        <dbReference type="Rhea" id="RHEA:32235"/>
        <dbReference type="ChEBI" id="CHEBI:15378"/>
        <dbReference type="ChEBI" id="CHEBI:43474"/>
        <dbReference type="ChEBI" id="CHEBI:57783"/>
        <dbReference type="ChEBI" id="CHEBI:64076"/>
        <dbReference type="ChEBI" id="CHEBI:456215"/>
        <dbReference type="ChEBI" id="CHEBI:456216"/>
        <dbReference type="EC" id="4.2.1.136"/>
    </reaction>
</comment>
<comment type="similarity">
    <text evidence="6">Belongs to the NnrD/CARKD family.</text>
</comment>
<dbReference type="InterPro" id="IPR000631">
    <property type="entry name" value="CARKD"/>
</dbReference>
<keyword evidence="4 6" id="KW-0520">NAD</keyword>
<dbReference type="CDD" id="cd01171">
    <property type="entry name" value="YXKO-related"/>
    <property type="match status" value="1"/>
</dbReference>
<feature type="binding site" evidence="6">
    <location>
        <position position="253"/>
    </location>
    <ligand>
        <name>(6S)-NADPHX</name>
        <dbReference type="ChEBI" id="CHEBI:64076"/>
    </ligand>
</feature>
<dbReference type="Gene3D" id="3.40.1190.20">
    <property type="match status" value="1"/>
</dbReference>
<proteinExistence type="inferred from homology"/>
<name>A0A1F6AM43_9BACT</name>
<feature type="binding site" evidence="6">
    <location>
        <position position="252"/>
    </location>
    <ligand>
        <name>AMP</name>
        <dbReference type="ChEBI" id="CHEBI:456215"/>
    </ligand>
</feature>
<keyword evidence="2 6" id="KW-0067">ATP-binding</keyword>
<evidence type="ECO:0000256" key="5">
    <source>
        <dbReference type="ARBA" id="ARBA00023239"/>
    </source>
</evidence>
<feature type="binding site" evidence="6">
    <location>
        <position position="37"/>
    </location>
    <ligand>
        <name>(6S)-NADPHX</name>
        <dbReference type="ChEBI" id="CHEBI:64076"/>
    </ligand>
</feature>
<dbReference type="EC" id="4.2.1.136" evidence="6"/>
<evidence type="ECO:0000259" key="7">
    <source>
        <dbReference type="PROSITE" id="PS51383"/>
    </source>
</evidence>
<evidence type="ECO:0000256" key="6">
    <source>
        <dbReference type="HAMAP-Rule" id="MF_01965"/>
    </source>
</evidence>
<dbReference type="GO" id="GO:0110051">
    <property type="term" value="P:metabolite repair"/>
    <property type="evidence" value="ECO:0007669"/>
    <property type="project" value="TreeGrafter"/>
</dbReference>
<dbReference type="PANTHER" id="PTHR12592">
    <property type="entry name" value="ATP-DEPENDENT (S)-NAD(P)H-HYDRATE DEHYDRATASE FAMILY MEMBER"/>
    <property type="match status" value="1"/>
</dbReference>
<comment type="catalytic activity">
    <reaction evidence="6">
        <text>(6S)-NADHX + ADP = AMP + phosphate + NADH + H(+)</text>
        <dbReference type="Rhea" id="RHEA:32223"/>
        <dbReference type="ChEBI" id="CHEBI:15378"/>
        <dbReference type="ChEBI" id="CHEBI:43474"/>
        <dbReference type="ChEBI" id="CHEBI:57945"/>
        <dbReference type="ChEBI" id="CHEBI:64074"/>
        <dbReference type="ChEBI" id="CHEBI:456215"/>
        <dbReference type="ChEBI" id="CHEBI:456216"/>
        <dbReference type="EC" id="4.2.1.136"/>
    </reaction>
</comment>
<dbReference type="GO" id="GO:0005524">
    <property type="term" value="F:ATP binding"/>
    <property type="evidence" value="ECO:0007669"/>
    <property type="project" value="UniProtKB-KW"/>
</dbReference>
<evidence type="ECO:0000256" key="2">
    <source>
        <dbReference type="ARBA" id="ARBA00022840"/>
    </source>
</evidence>
<comment type="caution">
    <text evidence="6">Lacks conserved residue(s) required for the propagation of feature annotation.</text>
</comment>
<protein>
    <recommendedName>
        <fullName evidence="6">ADP-dependent (S)-NAD(P)H-hydrate dehydratase</fullName>
        <ecNumber evidence="6">4.2.1.136</ecNumber>
    </recommendedName>
    <alternativeName>
        <fullName evidence="6">ADP-dependent NAD(P)HX dehydratase</fullName>
    </alternativeName>
</protein>
<comment type="subunit">
    <text evidence="6">Homotetramer.</text>
</comment>
<reference evidence="8 9" key="1">
    <citation type="journal article" date="2016" name="Nat. Commun.">
        <title>Thousands of microbial genomes shed light on interconnected biogeochemical processes in an aquifer system.</title>
        <authorList>
            <person name="Anantharaman K."/>
            <person name="Brown C.T."/>
            <person name="Hug L.A."/>
            <person name="Sharon I."/>
            <person name="Castelle C.J."/>
            <person name="Probst A.J."/>
            <person name="Thomas B.C."/>
            <person name="Singh A."/>
            <person name="Wilkins M.J."/>
            <person name="Karaoz U."/>
            <person name="Brodie E.L."/>
            <person name="Williams K.H."/>
            <person name="Hubbard S.S."/>
            <person name="Banfield J.F."/>
        </authorList>
    </citation>
    <scope>NUCLEOTIDE SEQUENCE [LARGE SCALE GENOMIC DNA]</scope>
</reference>
<dbReference type="InterPro" id="IPR017953">
    <property type="entry name" value="Carbohydrate_kinase_pred_CS"/>
</dbReference>
<dbReference type="Proteomes" id="UP000176609">
    <property type="component" value="Unassembled WGS sequence"/>
</dbReference>
<comment type="function">
    <text evidence="6">Catalyzes the dehydration of the S-form of NAD(P)HX at the expense of ADP, which is converted to AMP. Together with NAD(P)HX epimerase, which catalyzes the epimerization of the S- and R-forms, the enzyme allows the repair of both epimers of NAD(P)HX, a damaged form of NAD(P)H that is a result of enzymatic or heat-dependent hydration.</text>
</comment>
<gene>
    <name evidence="6" type="primary">nnrD</name>
    <name evidence="8" type="ORF">A2960_05510</name>
</gene>
<evidence type="ECO:0000256" key="1">
    <source>
        <dbReference type="ARBA" id="ARBA00022741"/>
    </source>
</evidence>
<evidence type="ECO:0000256" key="3">
    <source>
        <dbReference type="ARBA" id="ARBA00022857"/>
    </source>
</evidence>
<sequence length="315" mass="35369">MGNLTYLKNLYLLSKDSHKGQNGKLLIIGGSHLFHSASLWSLKVASRIVDLVHYSSVEENNKIVQKLKEEFRDGIVVPRAEIESYIEEDDCILIGPGMVRTETSNAKAQSASWRTNPQLKSQSLKDIEKIGDEGVQTYYLTKYLLLKYPKKKWVIDAGALQMMEPEWIPENAILTPHHREFELLKSKIQNSNFKPNPKFKFQNKQIEEQVKMFAKEYKCVVLLKGEKDIVASKDQLEIIEGGNSGMTKGGTGDVLAGLVAALYCKNDAFTSAVAASIINKKAGEDVYQKMGFWFNASDLADQIPQTMKSLLGIYV</sequence>
<feature type="domain" description="YjeF C-terminal" evidence="7">
    <location>
        <begin position="2"/>
        <end position="310"/>
    </location>
</feature>
<dbReference type="PROSITE" id="PS51383">
    <property type="entry name" value="YJEF_C_3"/>
    <property type="match status" value="1"/>
</dbReference>
<dbReference type="GO" id="GO:0046496">
    <property type="term" value="P:nicotinamide nucleotide metabolic process"/>
    <property type="evidence" value="ECO:0007669"/>
    <property type="project" value="UniProtKB-UniRule"/>
</dbReference>
<dbReference type="Pfam" id="PF01256">
    <property type="entry name" value="Carb_kinase"/>
    <property type="match status" value="1"/>
</dbReference>
<dbReference type="PROSITE" id="PS01050">
    <property type="entry name" value="YJEF_C_2"/>
    <property type="match status" value="1"/>
</dbReference>
<keyword evidence="5 6" id="KW-0456">Lyase</keyword>